<proteinExistence type="predicted"/>
<evidence type="ECO:0000259" key="5">
    <source>
        <dbReference type="PROSITE" id="PS50113"/>
    </source>
</evidence>
<dbReference type="GeneID" id="9420961"/>
<feature type="domain" description="PAS" evidence="4">
    <location>
        <begin position="348"/>
        <end position="392"/>
    </location>
</feature>
<dbReference type="NCBIfam" id="TIGR00229">
    <property type="entry name" value="sensory_box"/>
    <property type="match status" value="3"/>
</dbReference>
<dbReference type="InterPro" id="IPR036390">
    <property type="entry name" value="WH_DNA-bd_sf"/>
</dbReference>
<reference evidence="6 7" key="1">
    <citation type="journal article" date="2014" name="PLoS Genet.">
        <title>Phylogenetically driven sequencing of extremely halophilic archaea reveals strategies for static and dynamic osmo-response.</title>
        <authorList>
            <person name="Becker E.A."/>
            <person name="Seitzer P.M."/>
            <person name="Tritt A."/>
            <person name="Larsen D."/>
            <person name="Krusor M."/>
            <person name="Yao A.I."/>
            <person name="Wu D."/>
            <person name="Madern D."/>
            <person name="Eisen J.A."/>
            <person name="Darling A.E."/>
            <person name="Facciotti M.T."/>
        </authorList>
    </citation>
    <scope>NUCLEOTIDE SEQUENCE [LARGE SCALE GENOMIC DNA]</scope>
    <source>
        <strain evidence="7">DSM 18796 / CECT 7217 / JCM 14584 / KCTC 4019 / B3</strain>
    </source>
</reference>
<feature type="domain" description="PAS" evidence="4">
    <location>
        <begin position="79"/>
        <end position="138"/>
    </location>
</feature>
<accession>L9VW30</accession>
<feature type="domain" description="PAS" evidence="4">
    <location>
        <begin position="213"/>
        <end position="254"/>
    </location>
</feature>
<keyword evidence="7" id="KW-1185">Reference proteome</keyword>
<dbReference type="Pfam" id="PF08448">
    <property type="entry name" value="PAS_4"/>
    <property type="match status" value="3"/>
</dbReference>
<dbReference type="SUPFAM" id="SSF46785">
    <property type="entry name" value="Winged helix' DNA-binding domain"/>
    <property type="match status" value="1"/>
</dbReference>
<evidence type="ECO:0000256" key="3">
    <source>
        <dbReference type="SAM" id="Coils"/>
    </source>
</evidence>
<dbReference type="InterPro" id="IPR052155">
    <property type="entry name" value="Biofilm_reg_signaling"/>
</dbReference>
<name>L9VW30_HALJB</name>
<dbReference type="InterPro" id="IPR001610">
    <property type="entry name" value="PAC"/>
</dbReference>
<keyword evidence="2" id="KW-0804">Transcription</keyword>
<dbReference type="InterPro" id="IPR035965">
    <property type="entry name" value="PAS-like_dom_sf"/>
</dbReference>
<dbReference type="SUPFAM" id="SSF55781">
    <property type="entry name" value="GAF domain-like"/>
    <property type="match status" value="1"/>
</dbReference>
<gene>
    <name evidence="6" type="ORF">C497_01475</name>
</gene>
<dbReference type="PROSITE" id="PS50112">
    <property type="entry name" value="PAS"/>
    <property type="match status" value="4"/>
</dbReference>
<feature type="domain" description="PAC" evidence="5">
    <location>
        <begin position="291"/>
        <end position="343"/>
    </location>
</feature>
<dbReference type="Pfam" id="PF13185">
    <property type="entry name" value="GAF_2"/>
    <property type="match status" value="1"/>
</dbReference>
<dbReference type="Pfam" id="PF04967">
    <property type="entry name" value="HTH_10"/>
    <property type="match status" value="1"/>
</dbReference>
<dbReference type="PATRIC" id="fig|795797.19.peg.249"/>
<dbReference type="PANTHER" id="PTHR44757">
    <property type="entry name" value="DIGUANYLATE CYCLASE DGCP"/>
    <property type="match status" value="1"/>
</dbReference>
<dbReference type="InterPro" id="IPR000014">
    <property type="entry name" value="PAS"/>
</dbReference>
<evidence type="ECO:0000259" key="4">
    <source>
        <dbReference type="PROSITE" id="PS50112"/>
    </source>
</evidence>
<dbReference type="AlphaFoldDB" id="L9VW30"/>
<keyword evidence="1" id="KW-0805">Transcription regulation</keyword>
<dbReference type="InterPro" id="IPR031803">
    <property type="entry name" value="BAT_GAF/HTH-assoc"/>
</dbReference>
<dbReference type="InterPro" id="IPR029016">
    <property type="entry name" value="GAF-like_dom_sf"/>
</dbReference>
<dbReference type="Proteomes" id="UP000011645">
    <property type="component" value="Unassembled WGS sequence"/>
</dbReference>
<evidence type="ECO:0000313" key="7">
    <source>
        <dbReference type="Proteomes" id="UP000011645"/>
    </source>
</evidence>
<dbReference type="SMART" id="SM00065">
    <property type="entry name" value="GAF"/>
    <property type="match status" value="1"/>
</dbReference>
<dbReference type="Pfam" id="PF00989">
    <property type="entry name" value="PAS"/>
    <property type="match status" value="1"/>
</dbReference>
<dbReference type="Gene3D" id="3.30.450.20">
    <property type="entry name" value="PAS domain"/>
    <property type="match status" value="4"/>
</dbReference>
<dbReference type="SMART" id="SM00086">
    <property type="entry name" value="PAC"/>
    <property type="match status" value="2"/>
</dbReference>
<evidence type="ECO:0000313" key="6">
    <source>
        <dbReference type="EMBL" id="ELY41389.1"/>
    </source>
</evidence>
<dbReference type="InterPro" id="IPR003018">
    <property type="entry name" value="GAF"/>
</dbReference>
<dbReference type="RefSeq" id="WP_008413950.1">
    <property type="nucleotide sequence ID" value="NC_014298.1"/>
</dbReference>
<dbReference type="InterPro" id="IPR013767">
    <property type="entry name" value="PAS_fold"/>
</dbReference>
<dbReference type="PANTHER" id="PTHR44757:SF2">
    <property type="entry name" value="BIOFILM ARCHITECTURE MAINTENANCE PROTEIN MBAA"/>
    <property type="match status" value="1"/>
</dbReference>
<dbReference type="GO" id="GO:0006355">
    <property type="term" value="P:regulation of DNA-templated transcription"/>
    <property type="evidence" value="ECO:0007669"/>
    <property type="project" value="InterPro"/>
</dbReference>
<evidence type="ECO:0000256" key="2">
    <source>
        <dbReference type="ARBA" id="ARBA00023163"/>
    </source>
</evidence>
<protein>
    <submittedName>
        <fullName evidence="6">Putative PAS/PAC sensor protein</fullName>
    </submittedName>
</protein>
<keyword evidence="3" id="KW-0175">Coiled coil</keyword>
<dbReference type="Gene3D" id="3.30.450.40">
    <property type="match status" value="1"/>
</dbReference>
<dbReference type="InterPro" id="IPR007050">
    <property type="entry name" value="HTH_bacterioopsin"/>
</dbReference>
<feature type="domain" description="PAC" evidence="5">
    <location>
        <begin position="533"/>
        <end position="582"/>
    </location>
</feature>
<dbReference type="InterPro" id="IPR013656">
    <property type="entry name" value="PAS_4"/>
</dbReference>
<dbReference type="PROSITE" id="PS50113">
    <property type="entry name" value="PAC"/>
    <property type="match status" value="2"/>
</dbReference>
<dbReference type="SMART" id="SM00091">
    <property type="entry name" value="PAS"/>
    <property type="match status" value="4"/>
</dbReference>
<dbReference type="OrthoDB" id="205707at2157"/>
<feature type="coiled-coil region" evidence="3">
    <location>
        <begin position="331"/>
        <end position="358"/>
    </location>
</feature>
<sequence>MTGEALTDALRETLVLFEEPGVPQTTPEVAAHLDLGRRSTYNRLDRLVKHGWLETKKVGASARVWWQPPTTADTTAPDESTAIASLVDDALVDVGIVVFDENFDVAWLNTAIERYFGLTHERVVGTDKRTLVEEHIAPLVDDLDAFMETVLATDDDNAFTERFECHVTPDSGHEERWLNYCSKPIESGAYAGGQVDLYYDITSQKHEQQLRRERELVQQIFDTAPIGIGVLSPTGDIVRANERTDSLLGVTDDDPDEYAAAERTVYDADGNPVPPDEQPYKQVLDTGAPVFDWQCQIEQSNGERRWLSVNAAPLGDAEGDSDRIVVTGKDITQLKEQAYRLERQRDDLESELDAVFERISDGFYGLDSDLRFNYINDHAAELLDLSKPDAIGSYVGTTLDVTDSFKQSLVEAAEKGRSVVHEDYYEPFDAWFETAIYPSESGVSVYFRNVTERKQHECELQQYETIIETIDDGVYVLDAEGRFVLVNDAYCELTSYDRKALLGSSAAMVVDEQTQAAAGRLEDELVAGVCECASLEADVQTADGETIPAEATFAMLPGDGRRRVGVVRDITERKERERELEHQHEQLTALNTLNDVVRDITDGVIDQSTREEIEATVCARLADVASYKFAWIAEIDPHTQSITSRVEAGVDGYLEEIPLSVDSDDPTGRGPAGRAIRTQEIQVVQNALTDSSFEPWREYAKAYGYRSLVVIPIVYGDTLYGVLGVYADRPKTFCGEERNVIAPLGEIIGHAIAAVERKQALMSDEVTQLEFTAPNFLDTIGLDSDVGGTITFDRAVPTGGGAFLEYGSVTEDAIDTLDALVDQLSHFEAVTIVDWEDGMAQFELELSEPPVVAAVAAHGGYLQQARIEDGDFHLRIHLPATIAARRVIDETKDAYPTINLMRRQQVTRNDDTLTRLQRAIIEDLTDRQRATLEVAVYSGFFEWPRKATGEELADSFGIAAPTFSQHLRKAQKEVFESLFSSLPA</sequence>
<dbReference type="InterPro" id="IPR000700">
    <property type="entry name" value="PAS-assoc_C"/>
</dbReference>
<evidence type="ECO:0000256" key="1">
    <source>
        <dbReference type="ARBA" id="ARBA00023015"/>
    </source>
</evidence>
<feature type="domain" description="PAS" evidence="4">
    <location>
        <begin position="459"/>
        <end position="505"/>
    </location>
</feature>
<dbReference type="Pfam" id="PF15915">
    <property type="entry name" value="BAT"/>
    <property type="match status" value="1"/>
</dbReference>
<dbReference type="EMBL" id="AOHV01000005">
    <property type="protein sequence ID" value="ELY41389.1"/>
    <property type="molecule type" value="Genomic_DNA"/>
</dbReference>
<dbReference type="CDD" id="cd00130">
    <property type="entry name" value="PAS"/>
    <property type="match status" value="4"/>
</dbReference>
<organism evidence="6 7">
    <name type="scientific">Halalkalicoccus jeotgali (strain DSM 18796 / CECT 7217 / JCM 14584 / KCTC 4019 / B3)</name>
    <dbReference type="NCBI Taxonomy" id="795797"/>
    <lineage>
        <taxon>Archaea</taxon>
        <taxon>Methanobacteriati</taxon>
        <taxon>Methanobacteriota</taxon>
        <taxon>Stenosarchaea group</taxon>
        <taxon>Halobacteria</taxon>
        <taxon>Halobacteriales</taxon>
        <taxon>Halococcaceae</taxon>
        <taxon>Halalkalicoccus</taxon>
    </lineage>
</organism>
<dbReference type="SUPFAM" id="SSF55785">
    <property type="entry name" value="PYP-like sensor domain (PAS domain)"/>
    <property type="match status" value="4"/>
</dbReference>
<comment type="caution">
    <text evidence="6">The sequence shown here is derived from an EMBL/GenBank/DDBJ whole genome shotgun (WGS) entry which is preliminary data.</text>
</comment>